<organism evidence="2">
    <name type="scientific">bioreactor metagenome</name>
    <dbReference type="NCBI Taxonomy" id="1076179"/>
    <lineage>
        <taxon>unclassified sequences</taxon>
        <taxon>metagenomes</taxon>
        <taxon>ecological metagenomes</taxon>
    </lineage>
</organism>
<name>A0A644WIM4_9ZZZZ</name>
<evidence type="ECO:0000256" key="1">
    <source>
        <dbReference type="SAM" id="MobiDB-lite"/>
    </source>
</evidence>
<feature type="region of interest" description="Disordered" evidence="1">
    <location>
        <begin position="1"/>
        <end position="29"/>
    </location>
</feature>
<proteinExistence type="predicted"/>
<sequence>MRYFTDSPYEKMMMQTPKQRREEQPPAALHPSHPCYGCDRYKSGRCAGPCYRDLIITHKKKEAEKCDL</sequence>
<accession>A0A644WIM4</accession>
<evidence type="ECO:0000313" key="2">
    <source>
        <dbReference type="EMBL" id="MPM03612.1"/>
    </source>
</evidence>
<dbReference type="AlphaFoldDB" id="A0A644WIM4"/>
<gene>
    <name evidence="2" type="ORF">SDC9_49879</name>
</gene>
<dbReference type="EMBL" id="VSSQ01000967">
    <property type="protein sequence ID" value="MPM03612.1"/>
    <property type="molecule type" value="Genomic_DNA"/>
</dbReference>
<reference evidence="2" key="1">
    <citation type="submission" date="2019-08" db="EMBL/GenBank/DDBJ databases">
        <authorList>
            <person name="Kucharzyk K."/>
            <person name="Murdoch R.W."/>
            <person name="Higgins S."/>
            <person name="Loffler F."/>
        </authorList>
    </citation>
    <scope>NUCLEOTIDE SEQUENCE</scope>
</reference>
<comment type="caution">
    <text evidence="2">The sequence shown here is derived from an EMBL/GenBank/DDBJ whole genome shotgun (WGS) entry which is preliminary data.</text>
</comment>
<protein>
    <submittedName>
        <fullName evidence="2">Uncharacterized protein</fullName>
    </submittedName>
</protein>